<reference evidence="2 3" key="1">
    <citation type="submission" date="2018-11" db="EMBL/GenBank/DDBJ databases">
        <authorList>
            <person name="Lopez-Roques C."/>
            <person name="Donnadieu C."/>
            <person name="Bouchez O."/>
            <person name="Klopp C."/>
            <person name="Cabau C."/>
            <person name="Zahm M."/>
        </authorList>
    </citation>
    <scope>NUCLEOTIDE SEQUENCE [LARGE SCALE GENOMIC DNA]</scope>
    <source>
        <strain evidence="2">RS831</strain>
        <tissue evidence="2">Whole body</tissue>
    </source>
</reference>
<proteinExistence type="predicted"/>
<dbReference type="EMBL" id="CM012448">
    <property type="protein sequence ID" value="RVE65554.1"/>
    <property type="molecule type" value="Genomic_DNA"/>
</dbReference>
<reference evidence="2 3" key="2">
    <citation type="submission" date="2019-01" db="EMBL/GenBank/DDBJ databases">
        <title>A chromosome length genome reference of the Java medaka (oryzias javanicus).</title>
        <authorList>
            <person name="Herpin A."/>
            <person name="Takehana Y."/>
            <person name="Naruse K."/>
            <person name="Ansai S."/>
            <person name="Kawaguchi M."/>
        </authorList>
    </citation>
    <scope>NUCLEOTIDE SEQUENCE [LARGE SCALE GENOMIC DNA]</scope>
    <source>
        <strain evidence="2">RS831</strain>
        <tissue evidence="2">Whole body</tissue>
    </source>
</reference>
<evidence type="ECO:0000313" key="2">
    <source>
        <dbReference type="EMBL" id="RVE65554.1"/>
    </source>
</evidence>
<sequence length="98" mass="10750">MGSNAARSVPIISWQRPAQRHLVPDLRAAAALPHEKKGKSETQGHENTSVPGEVSLSKVPEQFLPEEQRAALRGSTTETKVLWKSHFSWTCCISLTGC</sequence>
<accession>A0A437CSZ2</accession>
<dbReference type="Proteomes" id="UP000283210">
    <property type="component" value="Chromosome 12"/>
</dbReference>
<name>A0A437CSZ2_ORYJA</name>
<organism evidence="2 3">
    <name type="scientific">Oryzias javanicus</name>
    <name type="common">Javanese ricefish</name>
    <name type="synonym">Aplocheilus javanicus</name>
    <dbReference type="NCBI Taxonomy" id="123683"/>
    <lineage>
        <taxon>Eukaryota</taxon>
        <taxon>Metazoa</taxon>
        <taxon>Chordata</taxon>
        <taxon>Craniata</taxon>
        <taxon>Vertebrata</taxon>
        <taxon>Euteleostomi</taxon>
        <taxon>Actinopterygii</taxon>
        <taxon>Neopterygii</taxon>
        <taxon>Teleostei</taxon>
        <taxon>Neoteleostei</taxon>
        <taxon>Acanthomorphata</taxon>
        <taxon>Ovalentaria</taxon>
        <taxon>Atherinomorphae</taxon>
        <taxon>Beloniformes</taxon>
        <taxon>Adrianichthyidae</taxon>
        <taxon>Oryziinae</taxon>
        <taxon>Oryzias</taxon>
    </lineage>
</organism>
<keyword evidence="3" id="KW-1185">Reference proteome</keyword>
<feature type="compositionally biased region" description="Basic and acidic residues" evidence="1">
    <location>
        <begin position="33"/>
        <end position="44"/>
    </location>
</feature>
<evidence type="ECO:0000313" key="3">
    <source>
        <dbReference type="Proteomes" id="UP000283210"/>
    </source>
</evidence>
<protein>
    <submittedName>
        <fullName evidence="2">Uncharacterized protein</fullName>
    </submittedName>
</protein>
<gene>
    <name evidence="2" type="ORF">OJAV_G00117720</name>
</gene>
<dbReference type="AlphaFoldDB" id="A0A437CSZ2"/>
<feature type="region of interest" description="Disordered" evidence="1">
    <location>
        <begin position="28"/>
        <end position="60"/>
    </location>
</feature>
<evidence type="ECO:0000256" key="1">
    <source>
        <dbReference type="SAM" id="MobiDB-lite"/>
    </source>
</evidence>